<dbReference type="Pfam" id="PF13174">
    <property type="entry name" value="TPR_6"/>
    <property type="match status" value="1"/>
</dbReference>
<dbReference type="SMART" id="SM00028">
    <property type="entry name" value="TPR"/>
    <property type="match status" value="4"/>
</dbReference>
<feature type="repeat" description="TPR" evidence="3">
    <location>
        <begin position="110"/>
        <end position="143"/>
    </location>
</feature>
<dbReference type="eggNOG" id="COG0457">
    <property type="taxonomic scope" value="Bacteria"/>
</dbReference>
<dbReference type="Proteomes" id="UP000001203">
    <property type="component" value="Chromosome circular"/>
</dbReference>
<dbReference type="OrthoDB" id="508486at2"/>
<dbReference type="PANTHER" id="PTHR44858">
    <property type="entry name" value="TETRATRICOPEPTIDE REPEAT PROTEIN 6"/>
    <property type="match status" value="1"/>
</dbReference>
<evidence type="ECO:0000256" key="2">
    <source>
        <dbReference type="ARBA" id="ARBA00022803"/>
    </source>
</evidence>
<evidence type="ECO:0000256" key="3">
    <source>
        <dbReference type="PROSITE-ProRule" id="PRU00339"/>
    </source>
</evidence>
<dbReference type="AlphaFoldDB" id="B1WPM9"/>
<dbReference type="PROSITE" id="PS50293">
    <property type="entry name" value="TPR_REGION"/>
    <property type="match status" value="2"/>
</dbReference>
<dbReference type="PROSITE" id="PS50005">
    <property type="entry name" value="TPR"/>
    <property type="match status" value="3"/>
</dbReference>
<dbReference type="InterPro" id="IPR011990">
    <property type="entry name" value="TPR-like_helical_dom_sf"/>
</dbReference>
<evidence type="ECO:0000256" key="1">
    <source>
        <dbReference type="ARBA" id="ARBA00022737"/>
    </source>
</evidence>
<keyword evidence="2 3" id="KW-0802">TPR repeat</keyword>
<protein>
    <submittedName>
        <fullName evidence="4">Uncharacterized protein</fullName>
    </submittedName>
</protein>
<keyword evidence="1" id="KW-0677">Repeat</keyword>
<keyword evidence="5" id="KW-1185">Reference proteome</keyword>
<name>B1WPM9_CROS5</name>
<feature type="repeat" description="TPR" evidence="3">
    <location>
        <begin position="76"/>
        <end position="109"/>
    </location>
</feature>
<proteinExistence type="predicted"/>
<dbReference type="Pfam" id="PF00515">
    <property type="entry name" value="TPR_1"/>
    <property type="match status" value="2"/>
</dbReference>
<evidence type="ECO:0000313" key="5">
    <source>
        <dbReference type="Proteomes" id="UP000001203"/>
    </source>
</evidence>
<gene>
    <name evidence="4" type="ordered locus">cce_2249</name>
</gene>
<dbReference type="SUPFAM" id="SSF48452">
    <property type="entry name" value="TPR-like"/>
    <property type="match status" value="1"/>
</dbReference>
<dbReference type="EMBL" id="CP000806">
    <property type="protein sequence ID" value="ACB51599.1"/>
    <property type="molecule type" value="Genomic_DNA"/>
</dbReference>
<dbReference type="RefSeq" id="WP_009546995.1">
    <property type="nucleotide sequence ID" value="NC_010546.1"/>
</dbReference>
<sequence length="232" mass="26633">MNDNILNYKNSGRSPTPIPSVSQKDYIKAAIATQLQKKALSDLQLRIIIKQEANQGNYDSAIGFLDQLIARRPHSAIDYNNRGLMYLKTANYDQAMTDFNQAIALNPQLDRAYNNRGNCYAHQGNLNKAIENYEQALDINPYNQKVWINHGITLRELGNYPLAIETLELAKIIGDRYLGRIYAERGYTHYLIGDWNYAIADYRRALSYLPQGDRYQQKVMKWLGQVLKPVIS</sequence>
<dbReference type="HOGENOM" id="CLU_089639_0_0_3"/>
<dbReference type="STRING" id="43989.cce_2249"/>
<dbReference type="PANTHER" id="PTHR44858:SF1">
    <property type="entry name" value="UDP-N-ACETYLGLUCOSAMINE--PEPTIDE N-ACETYLGLUCOSAMINYLTRANSFERASE SPINDLY-RELATED"/>
    <property type="match status" value="1"/>
</dbReference>
<feature type="repeat" description="TPR" evidence="3">
    <location>
        <begin position="179"/>
        <end position="212"/>
    </location>
</feature>
<accession>B1WPM9</accession>
<dbReference type="Gene3D" id="1.25.40.10">
    <property type="entry name" value="Tetratricopeptide repeat domain"/>
    <property type="match status" value="2"/>
</dbReference>
<dbReference type="KEGG" id="cyt:cce_2249"/>
<evidence type="ECO:0000313" key="4">
    <source>
        <dbReference type="EMBL" id="ACB51599.1"/>
    </source>
</evidence>
<dbReference type="InterPro" id="IPR050498">
    <property type="entry name" value="Ycf3"/>
</dbReference>
<dbReference type="InterPro" id="IPR019734">
    <property type="entry name" value="TPR_rpt"/>
</dbReference>
<reference evidence="4 5" key="1">
    <citation type="journal article" date="2008" name="Proc. Natl. Acad. Sci. U.S.A.">
        <title>The genome of Cyanothece 51142, a unicellular diazotrophic cyanobacterium important in the marine nitrogen cycle.</title>
        <authorList>
            <person name="Welsh E.A."/>
            <person name="Liberton M."/>
            <person name="Stoeckel J."/>
            <person name="Loh T."/>
            <person name="Elvitigala T."/>
            <person name="Wang C."/>
            <person name="Wollam A."/>
            <person name="Fulton R.S."/>
            <person name="Clifton S.W."/>
            <person name="Jacobs J.M."/>
            <person name="Aurora R."/>
            <person name="Ghosh B.K."/>
            <person name="Sherman L.A."/>
            <person name="Smith R.D."/>
            <person name="Wilson R.K."/>
            <person name="Pakrasi H.B."/>
        </authorList>
    </citation>
    <scope>NUCLEOTIDE SEQUENCE [LARGE SCALE GENOMIC DNA]</scope>
    <source>
        <strain evidence="5">ATCC 51142 / BH68</strain>
    </source>
</reference>
<organism evidence="4 5">
    <name type="scientific">Crocosphaera subtropica (strain ATCC 51142 / BH68)</name>
    <name type="common">Cyanothece sp. (strain ATCC 51142)</name>
    <dbReference type="NCBI Taxonomy" id="43989"/>
    <lineage>
        <taxon>Bacteria</taxon>
        <taxon>Bacillati</taxon>
        <taxon>Cyanobacteriota</taxon>
        <taxon>Cyanophyceae</taxon>
        <taxon>Oscillatoriophycideae</taxon>
        <taxon>Chroococcales</taxon>
        <taxon>Aphanothecaceae</taxon>
        <taxon>Crocosphaera</taxon>
        <taxon>Crocosphaera subtropica</taxon>
    </lineage>
</organism>